<dbReference type="GO" id="GO:0008541">
    <property type="term" value="C:proteasome regulatory particle, lid subcomplex"/>
    <property type="evidence" value="ECO:0007669"/>
    <property type="project" value="TreeGrafter"/>
</dbReference>
<reference evidence="4 5" key="1">
    <citation type="journal article" date="2018" name="MBio">
        <title>Comparative Genomics Reveals the Core Gene Toolbox for the Fungus-Insect Symbiosis.</title>
        <authorList>
            <person name="Wang Y."/>
            <person name="Stata M."/>
            <person name="Wang W."/>
            <person name="Stajich J.E."/>
            <person name="White M.M."/>
            <person name="Moncalvo J.M."/>
        </authorList>
    </citation>
    <scope>NUCLEOTIDE SEQUENCE [LARGE SCALE GENOMIC DNA]</scope>
    <source>
        <strain evidence="4 5">AUS-77-4</strain>
    </source>
</reference>
<gene>
    <name evidence="4" type="ORF">BB559_002373</name>
</gene>
<dbReference type="InterPro" id="IPR000717">
    <property type="entry name" value="PCI_dom"/>
</dbReference>
<dbReference type="PANTHER" id="PTHR10758:SF2">
    <property type="entry name" value="26S PROTEASOME NON-ATPASE REGULATORY SUBUNIT 3"/>
    <property type="match status" value="1"/>
</dbReference>
<keyword evidence="2" id="KW-0647">Proteasome</keyword>
<feature type="domain" description="PCI" evidence="3">
    <location>
        <begin position="262"/>
        <end position="442"/>
    </location>
</feature>
<name>A0A2T9YVX7_9FUNG</name>
<organism evidence="4 5">
    <name type="scientific">Furculomyces boomerangus</name>
    <dbReference type="NCBI Taxonomy" id="61424"/>
    <lineage>
        <taxon>Eukaryota</taxon>
        <taxon>Fungi</taxon>
        <taxon>Fungi incertae sedis</taxon>
        <taxon>Zoopagomycota</taxon>
        <taxon>Kickxellomycotina</taxon>
        <taxon>Harpellomycetes</taxon>
        <taxon>Harpellales</taxon>
        <taxon>Harpellaceae</taxon>
        <taxon>Furculomyces</taxon>
    </lineage>
</organism>
<dbReference type="SMART" id="SM00753">
    <property type="entry name" value="PAM"/>
    <property type="match status" value="1"/>
</dbReference>
<dbReference type="GO" id="GO:0030234">
    <property type="term" value="F:enzyme regulator activity"/>
    <property type="evidence" value="ECO:0007669"/>
    <property type="project" value="InterPro"/>
</dbReference>
<dbReference type="AlphaFoldDB" id="A0A2T9YVX7"/>
<dbReference type="Pfam" id="PF08375">
    <property type="entry name" value="Rpn3_C"/>
    <property type="match status" value="1"/>
</dbReference>
<evidence type="ECO:0000313" key="4">
    <source>
        <dbReference type="EMBL" id="PVU96500.1"/>
    </source>
</evidence>
<comment type="caution">
    <text evidence="4">The sequence shown here is derived from an EMBL/GenBank/DDBJ whole genome shotgun (WGS) entry which is preliminary data.</text>
</comment>
<evidence type="ECO:0000256" key="2">
    <source>
        <dbReference type="ARBA" id="ARBA00022942"/>
    </source>
</evidence>
<proteinExistence type="inferred from homology"/>
<protein>
    <recommendedName>
        <fullName evidence="3">PCI domain-containing protein</fullName>
    </recommendedName>
</protein>
<evidence type="ECO:0000259" key="3">
    <source>
        <dbReference type="PROSITE" id="PS50250"/>
    </source>
</evidence>
<evidence type="ECO:0000256" key="1">
    <source>
        <dbReference type="ARBA" id="ARBA00007912"/>
    </source>
</evidence>
<dbReference type="Proteomes" id="UP000245699">
    <property type="component" value="Unassembled WGS sequence"/>
</dbReference>
<dbReference type="Pfam" id="PF01399">
    <property type="entry name" value="PCI"/>
    <property type="match status" value="1"/>
</dbReference>
<dbReference type="InterPro" id="IPR013586">
    <property type="entry name" value="PSMD3_C"/>
</dbReference>
<dbReference type="STRING" id="61424.A0A2T9YVX7"/>
<dbReference type="GO" id="GO:0042176">
    <property type="term" value="P:regulation of protein catabolic process"/>
    <property type="evidence" value="ECO:0007669"/>
    <property type="project" value="InterPro"/>
</dbReference>
<dbReference type="GO" id="GO:0006511">
    <property type="term" value="P:ubiquitin-dependent protein catabolic process"/>
    <property type="evidence" value="ECO:0007669"/>
    <property type="project" value="TreeGrafter"/>
</dbReference>
<dbReference type="InterPro" id="IPR057985">
    <property type="entry name" value="TPR_PSMD3_N"/>
</dbReference>
<dbReference type="Pfam" id="PF25573">
    <property type="entry name" value="TPR_PSMD3_N"/>
    <property type="match status" value="1"/>
</dbReference>
<evidence type="ECO:0000313" key="5">
    <source>
        <dbReference type="Proteomes" id="UP000245699"/>
    </source>
</evidence>
<sequence>MSKVSTSKPDLSIGPEIKKDFPLKIDSTSFADDLERCIKFLNKGSELLETSYIARALKEINSLTKKADDNVILRVLSELYASDFLPRKISFLHLFLIYLFKAPADENLRDCLAESIKLCGRDIKTSTDDFKRTKVSTESIAFTLLLVLNRLLESKQLDKGVTLSTLIINKINQSQKRTLDLISAKIYQLFGRFYELSNQLSLCRPLLLRSLQAVMLTKSAESIAIIVNLLLGNYIHSKLYSQAEKLASRTSFPEHASNNQIARYLYYTGYINAIELNYSSSYQNLQDASRKITLNASTAGFQQHIQKLLVIVSLLIGEIPERLTFKNKYLKKSLQPYLELVVSVRTGELASFQHIIHKHSSTFQKDGLMALVLRLRHNVIKAGIKSICTSYKKISLRDICIKLHLDSEEDAEYIVSKAISDSVIDATINHEKGYVETVESSDAYSTSKPQEMFNQRISFCLNLYSDTIKAMRYPDALNSKDFDSAAEVRERERELAHD</sequence>
<dbReference type="InterPro" id="IPR050756">
    <property type="entry name" value="CSN3"/>
</dbReference>
<keyword evidence="5" id="KW-1185">Reference proteome</keyword>
<dbReference type="InterPro" id="IPR036390">
    <property type="entry name" value="WH_DNA-bd_sf"/>
</dbReference>
<dbReference type="EMBL" id="MBFT01000143">
    <property type="protein sequence ID" value="PVU96500.1"/>
    <property type="molecule type" value="Genomic_DNA"/>
</dbReference>
<dbReference type="SUPFAM" id="SSF46785">
    <property type="entry name" value="Winged helix' DNA-binding domain"/>
    <property type="match status" value="1"/>
</dbReference>
<accession>A0A2T9YVX7</accession>
<comment type="similarity">
    <text evidence="1">Belongs to the proteasome subunit S3 family.</text>
</comment>
<dbReference type="PANTHER" id="PTHR10758">
    <property type="entry name" value="26S PROTEASOME NON-ATPASE REGULATORY SUBUNIT 3/COP9 SIGNALOSOME COMPLEX SUBUNIT 3"/>
    <property type="match status" value="1"/>
</dbReference>
<dbReference type="PROSITE" id="PS50250">
    <property type="entry name" value="PCI"/>
    <property type="match status" value="1"/>
</dbReference>
<dbReference type="SMART" id="SM00088">
    <property type="entry name" value="PINT"/>
    <property type="match status" value="1"/>
</dbReference>
<dbReference type="OrthoDB" id="1713558at2759"/>